<comment type="caution">
    <text evidence="2">The sequence shown here is derived from an EMBL/GenBank/DDBJ whole genome shotgun (WGS) entry which is preliminary data.</text>
</comment>
<evidence type="ECO:0000313" key="2">
    <source>
        <dbReference type="EMBL" id="PXW56582.1"/>
    </source>
</evidence>
<dbReference type="Pfam" id="PF18631">
    <property type="entry name" value="Cucumopine_C"/>
    <property type="match status" value="1"/>
</dbReference>
<name>A0A2V3UDQ2_9HYPH</name>
<dbReference type="Proteomes" id="UP000248021">
    <property type="component" value="Unassembled WGS sequence"/>
</dbReference>
<protein>
    <recommendedName>
        <fullName evidence="1">Cucumopine synthase C-terminal helical bundle domain-containing protein</fullName>
    </recommendedName>
</protein>
<gene>
    <name evidence="2" type="ORF">C7450_108334</name>
</gene>
<accession>A0A2V3UDQ2</accession>
<dbReference type="InterPro" id="IPR040602">
    <property type="entry name" value="Cucumopine_C"/>
</dbReference>
<reference evidence="2 3" key="1">
    <citation type="submission" date="2018-05" db="EMBL/GenBank/DDBJ databases">
        <title>Genomic Encyclopedia of Type Strains, Phase IV (KMG-IV): sequencing the most valuable type-strain genomes for metagenomic binning, comparative biology and taxonomic classification.</title>
        <authorList>
            <person name="Goeker M."/>
        </authorList>
    </citation>
    <scope>NUCLEOTIDE SEQUENCE [LARGE SCALE GENOMIC DNA]</scope>
    <source>
        <strain evidence="2 3">DSM 6462</strain>
    </source>
</reference>
<keyword evidence="3" id="KW-1185">Reference proteome</keyword>
<feature type="domain" description="Cucumopine synthase C-terminal helical bundle" evidence="1">
    <location>
        <begin position="7"/>
        <end position="153"/>
    </location>
</feature>
<evidence type="ECO:0000313" key="3">
    <source>
        <dbReference type="Proteomes" id="UP000248021"/>
    </source>
</evidence>
<dbReference type="OrthoDB" id="1971562at2"/>
<evidence type="ECO:0000259" key="1">
    <source>
        <dbReference type="Pfam" id="PF18631"/>
    </source>
</evidence>
<sequence>MGKHWTEVKDALEVEIDRIWWDEPEEVRMARNLDFPSGAGTAGQALGNLFFLVCDTQALGWWTAEPAMKAALADPTFDVEQCKRMWTYMNVHMAKLMGDIDPPTCPEPWLNMPKLVAYCNDMVEAFESIETKEELADLVWSWCNYVNRLNKWFFLIFPWHLGDQFPVKGPKTPRQSDYR</sequence>
<dbReference type="AlphaFoldDB" id="A0A2V3UDQ2"/>
<dbReference type="RefSeq" id="WP_110376302.1">
    <property type="nucleotide sequence ID" value="NZ_JAHBRY010000001.1"/>
</dbReference>
<organism evidence="2 3">
    <name type="scientific">Chelatococcus asaccharovorans</name>
    <dbReference type="NCBI Taxonomy" id="28210"/>
    <lineage>
        <taxon>Bacteria</taxon>
        <taxon>Pseudomonadati</taxon>
        <taxon>Pseudomonadota</taxon>
        <taxon>Alphaproteobacteria</taxon>
        <taxon>Hyphomicrobiales</taxon>
        <taxon>Chelatococcaceae</taxon>
        <taxon>Chelatococcus</taxon>
    </lineage>
</organism>
<dbReference type="EMBL" id="QJJK01000008">
    <property type="protein sequence ID" value="PXW56582.1"/>
    <property type="molecule type" value="Genomic_DNA"/>
</dbReference>
<proteinExistence type="predicted"/>